<evidence type="ECO:0000256" key="8">
    <source>
        <dbReference type="SAM" id="Phobius"/>
    </source>
</evidence>
<sequence>MSITAPRFRLQAFFIMSLVNILLLLVALLLASWHGSWLAAIIVGVPSALLPIMFYRLLGDHFLARVSFGVSFMFFAALHIHQSAGMLEMHFSIFALLAVLIAFRDFWVILAAAVTIAVHHLLFMYLQMQDVGVYLVPVQSLSFGIIMIHAAFVVLESAVLMVIARQSLREATVGQALFDSTEALLTNDGKIVLTGRCADLNSRVTKRFNEVLDSLQGTVKTIDNQTVALKTEAANMLTEGGALSDSMQQKMKEVDRIAAATEQMSHSIEEVFNLSQQVQQFSKAAEQAATAGRSSVESTVTSVQKLSEQLNDTGKKVDDVARATVDIRKVLDVIQSIAEQTNLLALNAAIEAARAGEQGRGFAVVADEVRTLASRTRGSTDEIKVMIERLLANSGESVTEVKRSIEQLQHTREHAKQSGTLLQTILQQAQQVSTSADIMANSLQQQSASSNEIAQSAQQLSQMTSEQNEQGRKVLKTADNLEHITQALNNESLKFNV</sequence>
<evidence type="ECO:0000256" key="5">
    <source>
        <dbReference type="ARBA" id="ARBA00023224"/>
    </source>
</evidence>
<feature type="transmembrane region" description="Helical" evidence="8">
    <location>
        <begin position="12"/>
        <end position="31"/>
    </location>
</feature>
<feature type="region of interest" description="Disordered" evidence="7">
    <location>
        <begin position="449"/>
        <end position="471"/>
    </location>
</feature>
<feature type="transmembrane region" description="Helical" evidence="8">
    <location>
        <begin position="140"/>
        <end position="163"/>
    </location>
</feature>
<evidence type="ECO:0000256" key="4">
    <source>
        <dbReference type="ARBA" id="ARBA00023136"/>
    </source>
</evidence>
<accession>A0ABS8C3G3</accession>
<evidence type="ECO:0000256" key="2">
    <source>
        <dbReference type="ARBA" id="ARBA00022692"/>
    </source>
</evidence>
<reference evidence="10 11" key="1">
    <citation type="submission" date="2021-10" db="EMBL/GenBank/DDBJ databases">
        <title>Alishewanella koreense sp. nov. isolated from seawater of southwestern coast in South Korea and the proposal for the reclassification of Rheinheimera perlucida and Rheinheimera tuosuensis as Arsukibacterium perlucida and Arsukibacterium tuosuensis.</title>
        <authorList>
            <person name="Kim K.H."/>
            <person name="Ruan W."/>
            <person name="Kim K.R."/>
            <person name="Baek J.H."/>
            <person name="Jeon C.O."/>
        </authorList>
    </citation>
    <scope>NUCLEOTIDE SEQUENCE [LARGE SCALE GENOMIC DNA]</scope>
    <source>
        <strain evidence="10 11">16-MA</strain>
    </source>
</reference>
<dbReference type="PANTHER" id="PTHR32089">
    <property type="entry name" value="METHYL-ACCEPTING CHEMOTAXIS PROTEIN MCPB"/>
    <property type="match status" value="1"/>
</dbReference>
<keyword evidence="11" id="KW-1185">Reference proteome</keyword>
<proteinExistence type="predicted"/>
<dbReference type="EMBL" id="JAEINI020000004">
    <property type="protein sequence ID" value="MCB5226822.1"/>
    <property type="molecule type" value="Genomic_DNA"/>
</dbReference>
<feature type="domain" description="Methyl-accepting transducer" evidence="9">
    <location>
        <begin position="225"/>
        <end position="461"/>
    </location>
</feature>
<name>A0ABS8C3G3_9ALTE</name>
<dbReference type="Pfam" id="PF00015">
    <property type="entry name" value="MCPsignal"/>
    <property type="match status" value="1"/>
</dbReference>
<evidence type="ECO:0000259" key="9">
    <source>
        <dbReference type="PROSITE" id="PS50111"/>
    </source>
</evidence>
<feature type="transmembrane region" description="Helical" evidence="8">
    <location>
        <begin position="37"/>
        <end position="55"/>
    </location>
</feature>
<evidence type="ECO:0000256" key="3">
    <source>
        <dbReference type="ARBA" id="ARBA00022989"/>
    </source>
</evidence>
<dbReference type="PROSITE" id="PS50111">
    <property type="entry name" value="CHEMOTAXIS_TRANSDUC_2"/>
    <property type="match status" value="1"/>
</dbReference>
<keyword evidence="5 6" id="KW-0807">Transducer</keyword>
<feature type="compositionally biased region" description="Polar residues" evidence="7">
    <location>
        <begin position="452"/>
        <end position="468"/>
    </location>
</feature>
<keyword evidence="2 8" id="KW-0812">Transmembrane</keyword>
<dbReference type="SUPFAM" id="SSF58104">
    <property type="entry name" value="Methyl-accepting chemotaxis protein (MCP) signaling domain"/>
    <property type="match status" value="1"/>
</dbReference>
<dbReference type="InterPro" id="IPR004089">
    <property type="entry name" value="MCPsignal_dom"/>
</dbReference>
<evidence type="ECO:0000313" key="11">
    <source>
        <dbReference type="Proteomes" id="UP000633814"/>
    </source>
</evidence>
<keyword evidence="4 8" id="KW-0472">Membrane</keyword>
<evidence type="ECO:0000256" key="1">
    <source>
        <dbReference type="ARBA" id="ARBA00004141"/>
    </source>
</evidence>
<organism evidence="10 11">
    <name type="scientific">Alishewanella maricola</name>
    <dbReference type="NCBI Taxonomy" id="2795740"/>
    <lineage>
        <taxon>Bacteria</taxon>
        <taxon>Pseudomonadati</taxon>
        <taxon>Pseudomonadota</taxon>
        <taxon>Gammaproteobacteria</taxon>
        <taxon>Alteromonadales</taxon>
        <taxon>Alteromonadaceae</taxon>
        <taxon>Alishewanella</taxon>
    </lineage>
</organism>
<evidence type="ECO:0000313" key="10">
    <source>
        <dbReference type="EMBL" id="MCB5226822.1"/>
    </source>
</evidence>
<gene>
    <name evidence="10" type="ORF">JAO78_008340</name>
</gene>
<keyword evidence="3 8" id="KW-1133">Transmembrane helix</keyword>
<feature type="transmembrane region" description="Helical" evidence="8">
    <location>
        <begin position="62"/>
        <end position="80"/>
    </location>
</feature>
<dbReference type="SMART" id="SM00283">
    <property type="entry name" value="MA"/>
    <property type="match status" value="1"/>
</dbReference>
<evidence type="ECO:0000256" key="7">
    <source>
        <dbReference type="SAM" id="MobiDB-lite"/>
    </source>
</evidence>
<dbReference type="Proteomes" id="UP000633814">
    <property type="component" value="Unassembled WGS sequence"/>
</dbReference>
<dbReference type="CDD" id="cd11386">
    <property type="entry name" value="MCP_signal"/>
    <property type="match status" value="1"/>
</dbReference>
<comment type="subcellular location">
    <subcellularLocation>
        <location evidence="1">Membrane</location>
        <topology evidence="1">Multi-pass membrane protein</topology>
    </subcellularLocation>
</comment>
<protein>
    <submittedName>
        <fullName evidence="10">Methyl-accepting chemotaxis protein</fullName>
    </submittedName>
</protein>
<dbReference type="RefSeq" id="WP_226750913.1">
    <property type="nucleotide sequence ID" value="NZ_JAEINI020000004.1"/>
</dbReference>
<dbReference type="Gene3D" id="1.10.287.950">
    <property type="entry name" value="Methyl-accepting chemotaxis protein"/>
    <property type="match status" value="1"/>
</dbReference>
<evidence type="ECO:0000256" key="6">
    <source>
        <dbReference type="PROSITE-ProRule" id="PRU00284"/>
    </source>
</evidence>
<comment type="caution">
    <text evidence="10">The sequence shown here is derived from an EMBL/GenBank/DDBJ whole genome shotgun (WGS) entry which is preliminary data.</text>
</comment>
<dbReference type="PANTHER" id="PTHR32089:SF119">
    <property type="entry name" value="METHYL-ACCEPTING CHEMOTAXIS PROTEIN CTPL"/>
    <property type="match status" value="1"/>
</dbReference>